<dbReference type="Gene3D" id="3.30.420.10">
    <property type="entry name" value="Ribonuclease H-like superfamily/Ribonuclease H"/>
    <property type="match status" value="1"/>
</dbReference>
<dbReference type="PROSITE" id="PS50994">
    <property type="entry name" value="INTEGRASE"/>
    <property type="match status" value="1"/>
</dbReference>
<keyword evidence="4" id="KW-1185">Reference proteome</keyword>
<dbReference type="InterPro" id="IPR001584">
    <property type="entry name" value="Integrase_cat-core"/>
</dbReference>
<dbReference type="PANTHER" id="PTHR35004">
    <property type="entry name" value="TRANSPOSASE RV3428C-RELATED"/>
    <property type="match status" value="1"/>
</dbReference>
<dbReference type="RefSeq" id="WP_370488584.1">
    <property type="nucleotide sequence ID" value="NZ_JBEOQB010000008.1"/>
</dbReference>
<comment type="caution">
    <text evidence="3">The sequence shown here is derived from an EMBL/GenBank/DDBJ whole genome shotgun (WGS) entry which is preliminary data.</text>
</comment>
<evidence type="ECO:0000313" key="4">
    <source>
        <dbReference type="Proteomes" id="UP001566204"/>
    </source>
</evidence>
<accession>A0ABV4HMG2</accession>
<evidence type="ECO:0000313" key="3">
    <source>
        <dbReference type="EMBL" id="MEZ0454428.1"/>
    </source>
</evidence>
<dbReference type="Proteomes" id="UP001566204">
    <property type="component" value="Unassembled WGS sequence"/>
</dbReference>
<dbReference type="Pfam" id="PF22483">
    <property type="entry name" value="Mu-transpos_C_2"/>
    <property type="match status" value="1"/>
</dbReference>
<dbReference type="NCBIfam" id="NF033546">
    <property type="entry name" value="transpos_IS21"/>
    <property type="match status" value="1"/>
</dbReference>
<organism evidence="3 4">
    <name type="scientific">Sphingobacterium thalpophilum</name>
    <dbReference type="NCBI Taxonomy" id="259"/>
    <lineage>
        <taxon>Bacteria</taxon>
        <taxon>Pseudomonadati</taxon>
        <taxon>Bacteroidota</taxon>
        <taxon>Sphingobacteriia</taxon>
        <taxon>Sphingobacteriales</taxon>
        <taxon>Sphingobacteriaceae</taxon>
        <taxon>Sphingobacterium</taxon>
    </lineage>
</organism>
<protein>
    <submittedName>
        <fullName evidence="3">IS21 family transposase</fullName>
    </submittedName>
</protein>
<dbReference type="Pfam" id="PF00665">
    <property type="entry name" value="rve"/>
    <property type="match status" value="1"/>
</dbReference>
<comment type="similarity">
    <text evidence="1">Belongs to the transposase IS21/IS408/IS1162 family.</text>
</comment>
<dbReference type="InterPro" id="IPR054353">
    <property type="entry name" value="IstA-like_C"/>
</dbReference>
<sequence length="527" mass="61178">MANRPLNMQKIRQILLFLERGFSQRSIERETGINRRTIASYLQRFADSGFSIAELLLFSDAELEAYLNAGKAEQIEKDPRRIHLESQFSYLFSELRRVGVTRQLLWQEYINEYPDGFGYSRFCELLQEHIRKQGATMRFEHEPGKLLQVDFAGDMLHYVDTDSGELIACPVLVAILPFSGYSYVEALINASLPQVLRALNNALGYFGGVPLSVKSDNMKQWVVRSNRYEPKFADMLEQWANHNNIALLATRPAKPRDKASVEGAVKITYQRIYAPLRNETFKSISELNLAIGLQLKEHHQKNFQHKTFSRTELFESSEKPILNPLPESSFIIKHYTRAKVQRDYHVVLGEDWHFYSVPSKHIGSTVNIIYCTDTVEIYIGSTRVALHRRSYKKHGYTTDRNHEPPHHRHFRERLAWNPDDYLSRAEKYGVATREYFQKVMDSKLIIDQSYQACQGLLRLASLYPDRIEAACQRGLKGHRFNYMAIKNILDNKMDMLEKDDRHTAGYSIPLHRNILDILEQADPSKLK</sequence>
<evidence type="ECO:0000259" key="2">
    <source>
        <dbReference type="PROSITE" id="PS50994"/>
    </source>
</evidence>
<gene>
    <name evidence="3" type="primary">istA</name>
    <name evidence="3" type="ORF">ABTW24_22745</name>
</gene>
<dbReference type="SUPFAM" id="SSF53098">
    <property type="entry name" value="Ribonuclease H-like"/>
    <property type="match status" value="1"/>
</dbReference>
<dbReference type="InterPro" id="IPR012337">
    <property type="entry name" value="RNaseH-like_sf"/>
</dbReference>
<dbReference type="EMBL" id="JBEOQB010000008">
    <property type="protein sequence ID" value="MEZ0454428.1"/>
    <property type="molecule type" value="Genomic_DNA"/>
</dbReference>
<name>A0ABV4HMG2_9SPHI</name>
<evidence type="ECO:0000256" key="1">
    <source>
        <dbReference type="ARBA" id="ARBA00009277"/>
    </source>
</evidence>
<dbReference type="PANTHER" id="PTHR35004:SF8">
    <property type="entry name" value="TRANSPOSASE RV3428C-RELATED"/>
    <property type="match status" value="1"/>
</dbReference>
<proteinExistence type="inferred from homology"/>
<feature type="domain" description="Integrase catalytic" evidence="2">
    <location>
        <begin position="139"/>
        <end position="320"/>
    </location>
</feature>
<dbReference type="InterPro" id="IPR036397">
    <property type="entry name" value="RNaseH_sf"/>
</dbReference>
<reference evidence="3 4" key="1">
    <citation type="submission" date="2024-06" db="EMBL/GenBank/DDBJ databases">
        <title>Soil Sphingobacterium thalpophilum.</title>
        <authorList>
            <person name="Yang J."/>
            <person name="Li J."/>
        </authorList>
    </citation>
    <scope>NUCLEOTIDE SEQUENCE [LARGE SCALE GENOMIC DNA]</scope>
    <source>
        <strain evidence="3 4">22g91tb</strain>
    </source>
</reference>